<accession>A0A6I9U0Y1</accession>
<proteinExistence type="predicted"/>
<feature type="region of interest" description="Disordered" evidence="5">
    <location>
        <begin position="199"/>
        <end position="237"/>
    </location>
</feature>
<dbReference type="GO" id="GO:0003677">
    <property type="term" value="F:DNA binding"/>
    <property type="evidence" value="ECO:0007669"/>
    <property type="project" value="UniProtKB-KW"/>
</dbReference>
<dbReference type="Gramene" id="SIN_1024026.t">
    <property type="protein sequence ID" value="SIN_1024026.t"/>
    <property type="gene ID" value="SIN_1024026"/>
</dbReference>
<evidence type="ECO:0000313" key="8">
    <source>
        <dbReference type="RefSeq" id="XP_011090117.1"/>
    </source>
</evidence>
<feature type="region of interest" description="Disordered" evidence="5">
    <location>
        <begin position="374"/>
        <end position="394"/>
    </location>
</feature>
<dbReference type="GO" id="GO:0006355">
    <property type="term" value="P:regulation of DNA-templated transcription"/>
    <property type="evidence" value="ECO:0007669"/>
    <property type="project" value="InterPro"/>
</dbReference>
<dbReference type="SUPFAM" id="SSF101941">
    <property type="entry name" value="NAC domain"/>
    <property type="match status" value="1"/>
</dbReference>
<evidence type="ECO:0000256" key="1">
    <source>
        <dbReference type="ARBA" id="ARBA00023015"/>
    </source>
</evidence>
<feature type="compositionally biased region" description="Basic residues" evidence="5">
    <location>
        <begin position="199"/>
        <end position="233"/>
    </location>
</feature>
<feature type="compositionally biased region" description="Polar residues" evidence="5">
    <location>
        <begin position="379"/>
        <end position="391"/>
    </location>
</feature>
<dbReference type="PROSITE" id="PS51005">
    <property type="entry name" value="NAC"/>
    <property type="match status" value="1"/>
</dbReference>
<dbReference type="Pfam" id="PF02365">
    <property type="entry name" value="NAM"/>
    <property type="match status" value="1"/>
</dbReference>
<dbReference type="AlphaFoldDB" id="A0A6I9U0Y1"/>
<dbReference type="InParanoid" id="A0A6I9U0Y1"/>
<evidence type="ECO:0000256" key="2">
    <source>
        <dbReference type="ARBA" id="ARBA00023125"/>
    </source>
</evidence>
<dbReference type="InterPro" id="IPR003441">
    <property type="entry name" value="NAC-dom"/>
</dbReference>
<dbReference type="PANTHER" id="PTHR31719">
    <property type="entry name" value="NAC TRANSCRIPTION FACTOR 56"/>
    <property type="match status" value="1"/>
</dbReference>
<keyword evidence="2" id="KW-0238">DNA-binding</keyword>
<gene>
    <name evidence="8" type="primary">LOC105170891</name>
</gene>
<keyword evidence="3" id="KW-0804">Transcription</keyword>
<dbReference type="Gene3D" id="2.170.150.80">
    <property type="entry name" value="NAC domain"/>
    <property type="match status" value="1"/>
</dbReference>
<evidence type="ECO:0000259" key="6">
    <source>
        <dbReference type="PROSITE" id="PS51005"/>
    </source>
</evidence>
<sequence>MTIFPPFGAYQQNPPAVTAVALEEIPMEISASEKKIQSYGREHYPPGFHFVPSDAELILEYLKRKILNLSIPLPEICEVNLYRNHPKELAALYPQLGQAGWYFFTPRDRKYRNGTRPNRAVGNGYWKATGADKPVITCDGSVVGSKRVLVFYEGKPPNGEKTNWIMNEYRVIDQPPRHKRDANDMRLDDWVLCRIHKKLASRKKKKDPQRRNKQQVKLARRNKKKVPRRRCNKQQHDQLLVDNSKNLAMLSIHDNVATSEAQFVDNHGKHAAAPTAGDTAVRDDPPDRSLEDLFEAYLSKMDDDHFDANFGLNCGPETGCVYRSPEFGVLDYLFRTRSSQEEHDWWFPDHPQQDAHELWGTGNPVNFQQQVSAPYHVPPSSNGAGSSTDSIIKSEGPRFDDAAIFNNVPNDHYQTVHKKTRRIVQQRSN</sequence>
<dbReference type="PANTHER" id="PTHR31719:SF94">
    <property type="entry name" value="PROTEIN ATAF2"/>
    <property type="match status" value="1"/>
</dbReference>
<dbReference type="InterPro" id="IPR036093">
    <property type="entry name" value="NAC_dom_sf"/>
</dbReference>
<dbReference type="Proteomes" id="UP000504604">
    <property type="component" value="Linkage group LG9"/>
</dbReference>
<dbReference type="KEGG" id="sind:105170891"/>
<evidence type="ECO:0000256" key="5">
    <source>
        <dbReference type="SAM" id="MobiDB-lite"/>
    </source>
</evidence>
<keyword evidence="1" id="KW-0805">Transcription regulation</keyword>
<dbReference type="OrthoDB" id="1727057at2759"/>
<name>A0A6I9U0Y1_SESIN</name>
<dbReference type="GeneID" id="105170891"/>
<evidence type="ECO:0000256" key="4">
    <source>
        <dbReference type="ARBA" id="ARBA00023242"/>
    </source>
</evidence>
<feature type="domain" description="NAC" evidence="6">
    <location>
        <begin position="44"/>
        <end position="198"/>
    </location>
</feature>
<organism evidence="7 8">
    <name type="scientific">Sesamum indicum</name>
    <name type="common">Oriental sesame</name>
    <name type="synonym">Sesamum orientale</name>
    <dbReference type="NCBI Taxonomy" id="4182"/>
    <lineage>
        <taxon>Eukaryota</taxon>
        <taxon>Viridiplantae</taxon>
        <taxon>Streptophyta</taxon>
        <taxon>Embryophyta</taxon>
        <taxon>Tracheophyta</taxon>
        <taxon>Spermatophyta</taxon>
        <taxon>Magnoliopsida</taxon>
        <taxon>eudicotyledons</taxon>
        <taxon>Gunneridae</taxon>
        <taxon>Pentapetalae</taxon>
        <taxon>asterids</taxon>
        <taxon>lamiids</taxon>
        <taxon>Lamiales</taxon>
        <taxon>Pedaliaceae</taxon>
        <taxon>Sesamum</taxon>
    </lineage>
</organism>
<evidence type="ECO:0000313" key="7">
    <source>
        <dbReference type="Proteomes" id="UP000504604"/>
    </source>
</evidence>
<keyword evidence="4" id="KW-0539">Nucleus</keyword>
<dbReference type="RefSeq" id="XP_011090117.1">
    <property type="nucleotide sequence ID" value="XM_011091815.2"/>
</dbReference>
<protein>
    <submittedName>
        <fullName evidence="8">NAC domain-containing protein 35-like</fullName>
    </submittedName>
</protein>
<reference evidence="8" key="1">
    <citation type="submission" date="2025-08" db="UniProtKB">
        <authorList>
            <consortium name="RefSeq"/>
        </authorList>
    </citation>
    <scope>IDENTIFICATION</scope>
</reference>
<keyword evidence="7" id="KW-1185">Reference proteome</keyword>
<evidence type="ECO:0000256" key="3">
    <source>
        <dbReference type="ARBA" id="ARBA00023163"/>
    </source>
</evidence>